<dbReference type="CDD" id="cd17961">
    <property type="entry name" value="DEADc_DDX56"/>
    <property type="match status" value="1"/>
</dbReference>
<feature type="region of interest" description="Disordered" evidence="10">
    <location>
        <begin position="322"/>
        <end position="402"/>
    </location>
</feature>
<feature type="compositionally biased region" description="Basic and acidic residues" evidence="10">
    <location>
        <begin position="627"/>
        <end position="637"/>
    </location>
</feature>
<dbReference type="Pfam" id="PF00271">
    <property type="entry name" value="Helicase_C"/>
    <property type="match status" value="2"/>
</dbReference>
<comment type="similarity">
    <text evidence="8">Belongs to the DEAD box helicase family. DDX56/DBP9 subfamily.</text>
</comment>
<gene>
    <name evidence="13" type="ORF">R3P38DRAFT_2855414</name>
</gene>
<evidence type="ECO:0000256" key="10">
    <source>
        <dbReference type="SAM" id="MobiDB-lite"/>
    </source>
</evidence>
<evidence type="ECO:0000256" key="3">
    <source>
        <dbReference type="ARBA" id="ARBA00022741"/>
    </source>
</evidence>
<evidence type="ECO:0000256" key="7">
    <source>
        <dbReference type="ARBA" id="ARBA00022884"/>
    </source>
</evidence>
<keyword evidence="7" id="KW-0694">RNA-binding</keyword>
<organism evidence="13 14">
    <name type="scientific">Favolaschia claudopus</name>
    <dbReference type="NCBI Taxonomy" id="2862362"/>
    <lineage>
        <taxon>Eukaryota</taxon>
        <taxon>Fungi</taxon>
        <taxon>Dikarya</taxon>
        <taxon>Basidiomycota</taxon>
        <taxon>Agaricomycotina</taxon>
        <taxon>Agaricomycetes</taxon>
        <taxon>Agaricomycetidae</taxon>
        <taxon>Agaricales</taxon>
        <taxon>Marasmiineae</taxon>
        <taxon>Mycenaceae</taxon>
        <taxon>Favolaschia</taxon>
    </lineage>
</organism>
<dbReference type="PROSITE" id="PS51192">
    <property type="entry name" value="HELICASE_ATP_BIND_1"/>
    <property type="match status" value="1"/>
</dbReference>
<feature type="compositionally biased region" description="Acidic residues" evidence="10">
    <location>
        <begin position="328"/>
        <end position="357"/>
    </location>
</feature>
<dbReference type="CDD" id="cd18787">
    <property type="entry name" value="SF2_C_DEAD"/>
    <property type="match status" value="1"/>
</dbReference>
<evidence type="ECO:0000313" key="13">
    <source>
        <dbReference type="EMBL" id="KAK7054168.1"/>
    </source>
</evidence>
<keyword evidence="4" id="KW-0378">Hydrolase</keyword>
<keyword evidence="6" id="KW-0067">ATP-binding</keyword>
<accession>A0AAW0DNV4</accession>
<feature type="domain" description="Helicase ATP-binding" evidence="11">
    <location>
        <begin position="44"/>
        <end position="225"/>
    </location>
</feature>
<dbReference type="GO" id="GO:0003724">
    <property type="term" value="F:RNA helicase activity"/>
    <property type="evidence" value="ECO:0007669"/>
    <property type="project" value="UniProtKB-EC"/>
</dbReference>
<dbReference type="Proteomes" id="UP001362999">
    <property type="component" value="Unassembled WGS sequence"/>
</dbReference>
<evidence type="ECO:0000259" key="11">
    <source>
        <dbReference type="PROSITE" id="PS51192"/>
    </source>
</evidence>
<dbReference type="PANTHER" id="PTHR47959:SF21">
    <property type="entry name" value="DEAD-BOX HELICASE 56"/>
    <property type="match status" value="1"/>
</dbReference>
<evidence type="ECO:0000256" key="9">
    <source>
        <dbReference type="ARBA" id="ARBA00047984"/>
    </source>
</evidence>
<dbReference type="EC" id="3.6.4.13" evidence="2"/>
<dbReference type="GO" id="GO:0003723">
    <property type="term" value="F:RNA binding"/>
    <property type="evidence" value="ECO:0007669"/>
    <property type="project" value="UniProtKB-KW"/>
</dbReference>
<dbReference type="AlphaFoldDB" id="A0AAW0DNV4"/>
<dbReference type="SUPFAM" id="SSF52540">
    <property type="entry name" value="P-loop containing nucleoside triphosphate hydrolases"/>
    <property type="match status" value="2"/>
</dbReference>
<protein>
    <recommendedName>
        <fullName evidence="2">RNA helicase</fullName>
        <ecNumber evidence="2">3.6.4.13</ecNumber>
    </recommendedName>
</protein>
<comment type="catalytic activity">
    <reaction evidence="9">
        <text>ATP + H2O = ADP + phosphate + H(+)</text>
        <dbReference type="Rhea" id="RHEA:13065"/>
        <dbReference type="ChEBI" id="CHEBI:15377"/>
        <dbReference type="ChEBI" id="CHEBI:15378"/>
        <dbReference type="ChEBI" id="CHEBI:30616"/>
        <dbReference type="ChEBI" id="CHEBI:43474"/>
        <dbReference type="ChEBI" id="CHEBI:456216"/>
        <dbReference type="EC" id="3.6.4.13"/>
    </reaction>
</comment>
<keyword evidence="14" id="KW-1185">Reference proteome</keyword>
<dbReference type="GO" id="GO:0005524">
    <property type="term" value="F:ATP binding"/>
    <property type="evidence" value="ECO:0007669"/>
    <property type="project" value="UniProtKB-KW"/>
</dbReference>
<sequence>MADPRLVDSKATFASFSHILDTRILRALADMGFARPTLVQAKAIPLALESRDILARARTGSGKTAAYCVPVVQKILSAKSSANASQATRALILVPTRELSEQVSAYLKGLLAYCEDEVAISNVAAGVTTHLQRSDLLSDKPDIVIATPSRALALMQSKALIVSSLESLIIDEADLILSYGHDEDVRQIFSGAFLPKVYQSFLMSATMTEDVEMLKGLTLRNPAILKLEESEDEAANLSQYAVRCTESDKFLLTYVILKLKLIKGKCILFVNDVERSYRLKLFLEQFSIKSCVLNSELPLNSRYHTVQEFNKGVYEYIIATDESGGGEQDSEDEAEGEDDETPQNDADANSDAEEEEFVPSQREPVSEDPTPSKKRKRSVSPAPEPAKKKSKTKGKGKASSAKDYGVTRGVDFVDVACVLNFDLPTSARSYTHRVGRTARAGRTGMALSFVSTGLGPADKRPKGEVPVNRNDEKVFARIEKEQGARGSKVQEYNFDMKQVEAFRYRMEDALRSVTRSAVREARVGQLKTEILNSDKLKAHFEDNPLDLEFLRHDKPLHPTRVQPHMKHVPKYLLPRIAPVSGGEGDAAASTAERKPGFVPFKKESARGRGRGRGGRGGRGGAGRGGKKKSDPLKKFSR</sequence>
<evidence type="ECO:0000259" key="12">
    <source>
        <dbReference type="PROSITE" id="PS51194"/>
    </source>
</evidence>
<evidence type="ECO:0000256" key="2">
    <source>
        <dbReference type="ARBA" id="ARBA00012552"/>
    </source>
</evidence>
<evidence type="ECO:0000256" key="8">
    <source>
        <dbReference type="ARBA" id="ARBA00038041"/>
    </source>
</evidence>
<evidence type="ECO:0000256" key="4">
    <source>
        <dbReference type="ARBA" id="ARBA00022801"/>
    </source>
</evidence>
<feature type="domain" description="Helicase C-terminal" evidence="12">
    <location>
        <begin position="251"/>
        <end position="500"/>
    </location>
</feature>
<evidence type="ECO:0000256" key="6">
    <source>
        <dbReference type="ARBA" id="ARBA00022840"/>
    </source>
</evidence>
<feature type="compositionally biased region" description="Basic and acidic residues" evidence="10">
    <location>
        <begin position="591"/>
        <end position="606"/>
    </location>
</feature>
<dbReference type="GO" id="GO:0016787">
    <property type="term" value="F:hydrolase activity"/>
    <property type="evidence" value="ECO:0007669"/>
    <property type="project" value="UniProtKB-KW"/>
</dbReference>
<dbReference type="InterPro" id="IPR014001">
    <property type="entry name" value="Helicase_ATP-bd"/>
</dbReference>
<dbReference type="SMART" id="SM00490">
    <property type="entry name" value="HELICc"/>
    <property type="match status" value="1"/>
</dbReference>
<feature type="region of interest" description="Disordered" evidence="10">
    <location>
        <begin position="581"/>
        <end position="637"/>
    </location>
</feature>
<dbReference type="Gene3D" id="3.40.50.300">
    <property type="entry name" value="P-loop containing nucleotide triphosphate hydrolases"/>
    <property type="match status" value="2"/>
</dbReference>
<comment type="function">
    <text evidence="1">ATP-binding RNA helicase involved in the biogenesis of 60S ribosomal subunits and is required for the normal formation of 25S and 5.8S rRNAs.</text>
</comment>
<evidence type="ECO:0000256" key="1">
    <source>
        <dbReference type="ARBA" id="ARBA00003706"/>
    </source>
</evidence>
<dbReference type="SMART" id="SM00487">
    <property type="entry name" value="DEXDc"/>
    <property type="match status" value="1"/>
</dbReference>
<dbReference type="EMBL" id="JAWWNJ010000006">
    <property type="protein sequence ID" value="KAK7054168.1"/>
    <property type="molecule type" value="Genomic_DNA"/>
</dbReference>
<reference evidence="13 14" key="1">
    <citation type="journal article" date="2024" name="J Genomics">
        <title>Draft genome sequencing and assembly of Favolaschia claudopus CIRM-BRFM 2984 isolated from oak limbs.</title>
        <authorList>
            <person name="Navarro D."/>
            <person name="Drula E."/>
            <person name="Chaduli D."/>
            <person name="Cazenave R."/>
            <person name="Ahrendt S."/>
            <person name="Wang J."/>
            <person name="Lipzen A."/>
            <person name="Daum C."/>
            <person name="Barry K."/>
            <person name="Grigoriev I.V."/>
            <person name="Favel A."/>
            <person name="Rosso M.N."/>
            <person name="Martin F."/>
        </authorList>
    </citation>
    <scope>NUCLEOTIDE SEQUENCE [LARGE SCALE GENOMIC DNA]</scope>
    <source>
        <strain evidence="13 14">CIRM-BRFM 2984</strain>
    </source>
</reference>
<proteinExistence type="inferred from homology"/>
<evidence type="ECO:0000313" key="14">
    <source>
        <dbReference type="Proteomes" id="UP001362999"/>
    </source>
</evidence>
<dbReference type="InterPro" id="IPR050079">
    <property type="entry name" value="DEAD_box_RNA_helicase"/>
</dbReference>
<evidence type="ECO:0000256" key="5">
    <source>
        <dbReference type="ARBA" id="ARBA00022806"/>
    </source>
</evidence>
<dbReference type="Pfam" id="PF00270">
    <property type="entry name" value="DEAD"/>
    <property type="match status" value="1"/>
</dbReference>
<keyword evidence="5 13" id="KW-0347">Helicase</keyword>
<dbReference type="InterPro" id="IPR027417">
    <property type="entry name" value="P-loop_NTPase"/>
</dbReference>
<dbReference type="InterPro" id="IPR011545">
    <property type="entry name" value="DEAD/DEAH_box_helicase_dom"/>
</dbReference>
<name>A0AAW0DNV4_9AGAR</name>
<comment type="caution">
    <text evidence="13">The sequence shown here is derived from an EMBL/GenBank/DDBJ whole genome shotgun (WGS) entry which is preliminary data.</text>
</comment>
<dbReference type="PANTHER" id="PTHR47959">
    <property type="entry name" value="ATP-DEPENDENT RNA HELICASE RHLE-RELATED"/>
    <property type="match status" value="1"/>
</dbReference>
<keyword evidence="3" id="KW-0547">Nucleotide-binding</keyword>
<dbReference type="InterPro" id="IPR001650">
    <property type="entry name" value="Helicase_C-like"/>
</dbReference>
<dbReference type="PROSITE" id="PS51194">
    <property type="entry name" value="HELICASE_CTER"/>
    <property type="match status" value="1"/>
</dbReference>
<dbReference type="GO" id="GO:0005829">
    <property type="term" value="C:cytosol"/>
    <property type="evidence" value="ECO:0007669"/>
    <property type="project" value="TreeGrafter"/>
</dbReference>